<keyword evidence="6" id="KW-0509">mRNA transport</keyword>
<dbReference type="InterPro" id="IPR012677">
    <property type="entry name" value="Nucleotide-bd_a/b_plait_sf"/>
</dbReference>
<dbReference type="AlphaFoldDB" id="A0A7R9BJ22"/>
<organism evidence="8">
    <name type="scientific">Notodromas monacha</name>
    <dbReference type="NCBI Taxonomy" id="399045"/>
    <lineage>
        <taxon>Eukaryota</taxon>
        <taxon>Metazoa</taxon>
        <taxon>Ecdysozoa</taxon>
        <taxon>Arthropoda</taxon>
        <taxon>Crustacea</taxon>
        <taxon>Oligostraca</taxon>
        <taxon>Ostracoda</taxon>
        <taxon>Podocopa</taxon>
        <taxon>Podocopida</taxon>
        <taxon>Cypridocopina</taxon>
        <taxon>Cypridoidea</taxon>
        <taxon>Cyprididae</taxon>
        <taxon>Notodromas</taxon>
    </lineage>
</organism>
<evidence type="ECO:0000256" key="2">
    <source>
        <dbReference type="ARBA" id="ARBA00022490"/>
    </source>
</evidence>
<evidence type="ECO:0000256" key="6">
    <source>
        <dbReference type="RuleBase" id="RU361239"/>
    </source>
</evidence>
<reference evidence="8" key="1">
    <citation type="submission" date="2020-11" db="EMBL/GenBank/DDBJ databases">
        <authorList>
            <person name="Tran Van P."/>
        </authorList>
    </citation>
    <scope>NUCLEOTIDE SEQUENCE</scope>
</reference>
<evidence type="ECO:0000313" key="9">
    <source>
        <dbReference type="Proteomes" id="UP000678499"/>
    </source>
</evidence>
<sequence length="164" mass="18654">MASADILDYEADDIDMEEDGEVNFILDNSVLDGIVRMKEAAKRRKGRGFASEGTTKTEIKHYEGVEADDEDDVAQKSVEGWILFVSGVHEEASDDELRDKFSEFGQIKNFHLNLDRRTGFIKGYALVEYEKRSEAEAARVNLDNTDMLGQIIRVNWCFVQPPKK</sequence>
<evidence type="ECO:0000256" key="3">
    <source>
        <dbReference type="ARBA" id="ARBA00022884"/>
    </source>
</evidence>
<keyword evidence="6" id="KW-0507">mRNA processing</keyword>
<dbReference type="Pfam" id="PF00076">
    <property type="entry name" value="RRM_1"/>
    <property type="match status" value="1"/>
</dbReference>
<proteinExistence type="inferred from homology"/>
<dbReference type="InterPro" id="IPR033744">
    <property type="entry name" value="RRM_RBM8"/>
</dbReference>
<keyword evidence="4 6" id="KW-0539">Nucleus</keyword>
<evidence type="ECO:0000256" key="4">
    <source>
        <dbReference type="ARBA" id="ARBA00023242"/>
    </source>
</evidence>
<accession>A0A7R9BJ22</accession>
<dbReference type="InterPro" id="IPR000504">
    <property type="entry name" value="RRM_dom"/>
</dbReference>
<name>A0A7R9BJ22_9CRUS</name>
<gene>
    <name evidence="8" type="ORF">NMOB1V02_LOCUS2966</name>
</gene>
<dbReference type="CDD" id="cd12324">
    <property type="entry name" value="RRM_RBM8"/>
    <property type="match status" value="1"/>
</dbReference>
<comment type="subcellular location">
    <subcellularLocation>
        <location evidence="6">Nucleus</location>
    </subcellularLocation>
    <subcellularLocation>
        <location evidence="6">Nucleus speckle</location>
    </subcellularLocation>
    <subcellularLocation>
        <location evidence="6">Cytoplasm</location>
    </subcellularLocation>
</comment>
<dbReference type="InterPro" id="IPR008111">
    <property type="entry name" value="RNA-bd_8"/>
</dbReference>
<keyword evidence="2 6" id="KW-0963">Cytoplasm</keyword>
<protein>
    <recommendedName>
        <fullName evidence="6">RNA-binding protein 8A</fullName>
    </recommendedName>
</protein>
<dbReference type="GO" id="GO:0051028">
    <property type="term" value="P:mRNA transport"/>
    <property type="evidence" value="ECO:0007669"/>
    <property type="project" value="UniProtKB-KW"/>
</dbReference>
<dbReference type="OrthoDB" id="15688at2759"/>
<dbReference type="GO" id="GO:0016607">
    <property type="term" value="C:nuclear speck"/>
    <property type="evidence" value="ECO:0007669"/>
    <property type="project" value="UniProtKB-SubCell"/>
</dbReference>
<dbReference type="PANTHER" id="PTHR45894">
    <property type="entry name" value="RNA-BINDING PROTEIN 8A"/>
    <property type="match status" value="1"/>
</dbReference>
<comment type="subunit">
    <text evidence="6">Heterodimer with MAGOH. Part of the mRNA splicing-dependent exon junction complex (EJC) complex; the core complex contains CASC3, EIF4A3, MAGOH and RBM8A.</text>
</comment>
<dbReference type="Gene3D" id="3.30.70.330">
    <property type="match status" value="1"/>
</dbReference>
<dbReference type="PROSITE" id="PS50102">
    <property type="entry name" value="RRM"/>
    <property type="match status" value="1"/>
</dbReference>
<evidence type="ECO:0000259" key="7">
    <source>
        <dbReference type="PROSITE" id="PS50102"/>
    </source>
</evidence>
<dbReference type="Proteomes" id="UP000678499">
    <property type="component" value="Unassembled WGS sequence"/>
</dbReference>
<dbReference type="EMBL" id="OA882403">
    <property type="protein sequence ID" value="CAD7275166.1"/>
    <property type="molecule type" value="Genomic_DNA"/>
</dbReference>
<evidence type="ECO:0000313" key="8">
    <source>
        <dbReference type="EMBL" id="CAD7275166.1"/>
    </source>
</evidence>
<keyword evidence="9" id="KW-1185">Reference proteome</keyword>
<dbReference type="SMART" id="SM00360">
    <property type="entry name" value="RRM"/>
    <property type="match status" value="1"/>
</dbReference>
<evidence type="ECO:0000256" key="1">
    <source>
        <dbReference type="ARBA" id="ARBA00007987"/>
    </source>
</evidence>
<dbReference type="InterPro" id="IPR035979">
    <property type="entry name" value="RBD_domain_sf"/>
</dbReference>
<evidence type="ECO:0000256" key="5">
    <source>
        <dbReference type="PROSITE-ProRule" id="PRU00176"/>
    </source>
</evidence>
<dbReference type="GO" id="GO:0006397">
    <property type="term" value="P:mRNA processing"/>
    <property type="evidence" value="ECO:0007669"/>
    <property type="project" value="UniProtKB-KW"/>
</dbReference>
<feature type="domain" description="RRM" evidence="7">
    <location>
        <begin position="81"/>
        <end position="159"/>
    </location>
</feature>
<dbReference type="SUPFAM" id="SSF54928">
    <property type="entry name" value="RNA-binding domain, RBD"/>
    <property type="match status" value="1"/>
</dbReference>
<dbReference type="GO" id="GO:0003729">
    <property type="term" value="F:mRNA binding"/>
    <property type="evidence" value="ECO:0007669"/>
    <property type="project" value="InterPro"/>
</dbReference>
<keyword evidence="6" id="KW-0508">mRNA splicing</keyword>
<dbReference type="PRINTS" id="PR01738">
    <property type="entry name" value="RNABINDINGM8"/>
</dbReference>
<keyword evidence="6" id="KW-0813">Transport</keyword>
<dbReference type="GO" id="GO:0005737">
    <property type="term" value="C:cytoplasm"/>
    <property type="evidence" value="ECO:0007669"/>
    <property type="project" value="UniProtKB-SubCell"/>
</dbReference>
<comment type="similarity">
    <text evidence="1 6">Belongs to the RBM8A family.</text>
</comment>
<dbReference type="GO" id="GO:0008380">
    <property type="term" value="P:RNA splicing"/>
    <property type="evidence" value="ECO:0007669"/>
    <property type="project" value="UniProtKB-KW"/>
</dbReference>
<keyword evidence="3 5" id="KW-0694">RNA-binding</keyword>
<comment type="function">
    <text evidence="6">Core component of the splicing-dependent multiprotein exon junction complex (EJC) deposited at splice junctions on mRNAs.</text>
</comment>
<dbReference type="EMBL" id="CAJPEX010000366">
    <property type="protein sequence ID" value="CAG0915318.1"/>
    <property type="molecule type" value="Genomic_DNA"/>
</dbReference>